<dbReference type="RefSeq" id="XP_033458790.1">
    <property type="nucleotide sequence ID" value="XM_033601559.1"/>
</dbReference>
<dbReference type="InterPro" id="IPR005746">
    <property type="entry name" value="Thioredoxin"/>
</dbReference>
<dbReference type="NCBIfam" id="TIGR01068">
    <property type="entry name" value="thioredoxin"/>
    <property type="match status" value="1"/>
</dbReference>
<dbReference type="GO" id="GO:0015035">
    <property type="term" value="F:protein-disulfide reductase activity"/>
    <property type="evidence" value="ECO:0007669"/>
    <property type="project" value="InterPro"/>
</dbReference>
<organism evidence="8">
    <name type="scientific">Dissoconium aciculare CBS 342.82</name>
    <dbReference type="NCBI Taxonomy" id="1314786"/>
    <lineage>
        <taxon>Eukaryota</taxon>
        <taxon>Fungi</taxon>
        <taxon>Dikarya</taxon>
        <taxon>Ascomycota</taxon>
        <taxon>Pezizomycotina</taxon>
        <taxon>Dothideomycetes</taxon>
        <taxon>Dothideomycetidae</taxon>
        <taxon>Mycosphaerellales</taxon>
        <taxon>Dissoconiaceae</taxon>
        <taxon>Dissoconium</taxon>
    </lineage>
</organism>
<gene>
    <name evidence="8" type="ORF">K489DRAFT_321639</name>
</gene>
<name>A0A6J3M2M6_9PEZI</name>
<reference evidence="8" key="2">
    <citation type="submission" date="2020-04" db="EMBL/GenBank/DDBJ databases">
        <authorList>
            <consortium name="NCBI Genome Project"/>
        </authorList>
    </citation>
    <scope>NUCLEOTIDE SEQUENCE</scope>
    <source>
        <strain evidence="8">CBS 342.82</strain>
    </source>
</reference>
<dbReference type="FunFam" id="3.40.30.10:FF:000245">
    <property type="entry name" value="Thioredoxin"/>
    <property type="match status" value="1"/>
</dbReference>
<dbReference type="InterPro" id="IPR013766">
    <property type="entry name" value="Thioredoxin_domain"/>
</dbReference>
<feature type="active site" description="Nucleophile" evidence="4">
    <location>
        <position position="31"/>
    </location>
</feature>
<accession>A0A6J3M2M6</accession>
<dbReference type="GeneID" id="54359359"/>
<evidence type="ECO:0000256" key="1">
    <source>
        <dbReference type="ARBA" id="ARBA00008987"/>
    </source>
</evidence>
<comment type="similarity">
    <text evidence="1 3">Belongs to the thioredoxin family.</text>
</comment>
<dbReference type="PROSITE" id="PS51352">
    <property type="entry name" value="THIOREDOXIN_2"/>
    <property type="match status" value="1"/>
</dbReference>
<dbReference type="InterPro" id="IPR036249">
    <property type="entry name" value="Thioredoxin-like_sf"/>
</dbReference>
<dbReference type="Proteomes" id="UP000504637">
    <property type="component" value="Unplaced"/>
</dbReference>
<sequence>MTVHNIKSEAEFAEAKADGSLMIVDAYATWCGPCKVIAPKLVEYSETDHKDVRFYKVDVDEVPEVAKQLGIRAMPTFILFKDGAEVETIVGANPKAIEAALAKHKA</sequence>
<feature type="site" description="Contributes to redox potential value" evidence="4">
    <location>
        <position position="33"/>
    </location>
</feature>
<reference evidence="8" key="1">
    <citation type="submission" date="2020-01" db="EMBL/GenBank/DDBJ databases">
        <authorList>
            <consortium name="DOE Joint Genome Institute"/>
            <person name="Haridas S."/>
            <person name="Albert R."/>
            <person name="Binder M."/>
            <person name="Bloem J."/>
            <person name="Labutti K."/>
            <person name="Salamov A."/>
            <person name="Andreopoulos B."/>
            <person name="Baker S.E."/>
            <person name="Barry K."/>
            <person name="Bills G."/>
            <person name="Bluhm B.H."/>
            <person name="Cannon C."/>
            <person name="Castanera R."/>
            <person name="Culley D.E."/>
            <person name="Daum C."/>
            <person name="Ezra D."/>
            <person name="Gonzalez J.B."/>
            <person name="Henrissat B."/>
            <person name="Kuo A."/>
            <person name="Liang C."/>
            <person name="Lipzen A."/>
            <person name="Lutzoni F."/>
            <person name="Magnuson J."/>
            <person name="Mondo S."/>
            <person name="Nolan M."/>
            <person name="Ohm R."/>
            <person name="Pangilinan J."/>
            <person name="Park H.-J."/>
            <person name="Ramirez L."/>
            <person name="Alfaro M."/>
            <person name="Sun H."/>
            <person name="Tritt A."/>
            <person name="Yoshinaga Y."/>
            <person name="Zwiers L.-H."/>
            <person name="Turgeon B.G."/>
            <person name="Goodwin S.B."/>
            <person name="Spatafora J.W."/>
            <person name="Crous P.W."/>
            <person name="Grigoriev I.V."/>
        </authorList>
    </citation>
    <scope>NUCLEOTIDE SEQUENCE</scope>
    <source>
        <strain evidence="8">CBS 342.82</strain>
    </source>
</reference>
<reference evidence="8" key="3">
    <citation type="submission" date="2025-08" db="UniProtKB">
        <authorList>
            <consortium name="RefSeq"/>
        </authorList>
    </citation>
    <scope>IDENTIFICATION</scope>
    <source>
        <strain evidence="8">CBS 342.82</strain>
    </source>
</reference>
<keyword evidence="5" id="KW-0676">Redox-active center</keyword>
<keyword evidence="7" id="KW-1185">Reference proteome</keyword>
<dbReference type="Pfam" id="PF00085">
    <property type="entry name" value="Thioredoxin"/>
    <property type="match status" value="1"/>
</dbReference>
<dbReference type="Gene3D" id="3.40.30.10">
    <property type="entry name" value="Glutaredoxin"/>
    <property type="match status" value="1"/>
</dbReference>
<dbReference type="OrthoDB" id="10263751at2759"/>
<evidence type="ECO:0000313" key="7">
    <source>
        <dbReference type="Proteomes" id="UP000504637"/>
    </source>
</evidence>
<dbReference type="PANTHER" id="PTHR46115">
    <property type="entry name" value="THIOREDOXIN-LIKE PROTEIN 1"/>
    <property type="match status" value="1"/>
</dbReference>
<dbReference type="AlphaFoldDB" id="A0A6J3M2M6"/>
<dbReference type="PRINTS" id="PR00421">
    <property type="entry name" value="THIOREDOXIN"/>
</dbReference>
<feature type="active site" description="Nucleophile" evidence="4">
    <location>
        <position position="34"/>
    </location>
</feature>
<feature type="site" description="Contributes to redox potential value" evidence="4">
    <location>
        <position position="32"/>
    </location>
</feature>
<evidence type="ECO:0000256" key="4">
    <source>
        <dbReference type="PIRSR" id="PIRSR000077-1"/>
    </source>
</evidence>
<protein>
    <recommendedName>
        <fullName evidence="3">Thioredoxin</fullName>
    </recommendedName>
</protein>
<evidence type="ECO:0000256" key="3">
    <source>
        <dbReference type="PIRNR" id="PIRNR000077"/>
    </source>
</evidence>
<proteinExistence type="inferred from homology"/>
<feature type="disulfide bond" description="Redox-active" evidence="5">
    <location>
        <begin position="31"/>
        <end position="34"/>
    </location>
</feature>
<dbReference type="SUPFAM" id="SSF52833">
    <property type="entry name" value="Thioredoxin-like"/>
    <property type="match status" value="1"/>
</dbReference>
<evidence type="ECO:0000256" key="2">
    <source>
        <dbReference type="ARBA" id="ARBA00023157"/>
    </source>
</evidence>
<feature type="site" description="Deprotonates C-terminal active site Cys" evidence="4">
    <location>
        <position position="25"/>
    </location>
</feature>
<evidence type="ECO:0000313" key="8">
    <source>
        <dbReference type="RefSeq" id="XP_033458790.1"/>
    </source>
</evidence>
<keyword evidence="2 5" id="KW-1015">Disulfide bond</keyword>
<dbReference type="CDD" id="cd02947">
    <property type="entry name" value="TRX_family"/>
    <property type="match status" value="1"/>
</dbReference>
<dbReference type="PIRSF" id="PIRSF000077">
    <property type="entry name" value="Thioredoxin"/>
    <property type="match status" value="1"/>
</dbReference>
<evidence type="ECO:0000256" key="5">
    <source>
        <dbReference type="PIRSR" id="PIRSR000077-4"/>
    </source>
</evidence>
<evidence type="ECO:0000259" key="6">
    <source>
        <dbReference type="PROSITE" id="PS51352"/>
    </source>
</evidence>
<feature type="domain" description="Thioredoxin" evidence="6">
    <location>
        <begin position="1"/>
        <end position="106"/>
    </location>
</feature>